<dbReference type="Proteomes" id="UP000037505">
    <property type="component" value="Unassembled WGS sequence"/>
</dbReference>
<dbReference type="STRING" id="1509407.A0A0L1INQ5"/>
<dbReference type="EMBL" id="JNOM01000485">
    <property type="protein sequence ID" value="KNG81167.1"/>
    <property type="molecule type" value="Genomic_DNA"/>
</dbReference>
<reference evidence="3 4" key="1">
    <citation type="submission" date="2014-06" db="EMBL/GenBank/DDBJ databases">
        <title>The Genome of the Aflatoxigenic Filamentous Fungus Aspergillus nomius.</title>
        <authorList>
            <person name="Moore M.G."/>
            <person name="Shannon B.M."/>
            <person name="Brian M.M."/>
        </authorList>
    </citation>
    <scope>NUCLEOTIDE SEQUENCE [LARGE SCALE GENOMIC DNA]</scope>
    <source>
        <strain evidence="3 4">NRRL 13137</strain>
    </source>
</reference>
<sequence length="365" mass="40156">MSKLFTPLKVGRMALSHRIALAPMTRLRADQHHRPLPSVKEYYQQRSCVPGTLLITEATVITPAHGGYSNVPGIYNDAQVEAWKEVTKAVHAQGSHIYLQLWALGRAANPRFLQAQGYDVVSSSDVPMQSAFSDEMHHPRALREEEIHAAIGHFATAAQNAIRAGFDGVEIHGANGYLVDQFIQDVSNKRTDAWGGSLEKRSKFAVEVTRAVVNAVGNDRTAIRLSPWSQYQGMRMADPIPQFSDLVSKLADFKLAYLHACESDSKDPAESSKFLLDAYGNAGPVILAGGYDHESAKEAVDAKYKSNDVAIAFGRPFISNPDLAFRVQQNIPFASYDPASMYGQTPEGYIDYEFSDDFKATKVSA</sequence>
<dbReference type="Pfam" id="PF00724">
    <property type="entry name" value="Oxidored_FMN"/>
    <property type="match status" value="1"/>
</dbReference>
<organism evidence="3 4">
    <name type="scientific">Aspergillus nomiae NRRL (strain ATCC 15546 / NRRL 13137 / CBS 260.88 / M93)</name>
    <dbReference type="NCBI Taxonomy" id="1509407"/>
    <lineage>
        <taxon>Eukaryota</taxon>
        <taxon>Fungi</taxon>
        <taxon>Dikarya</taxon>
        <taxon>Ascomycota</taxon>
        <taxon>Pezizomycotina</taxon>
        <taxon>Eurotiomycetes</taxon>
        <taxon>Eurotiomycetidae</taxon>
        <taxon>Eurotiales</taxon>
        <taxon>Aspergillaceae</taxon>
        <taxon>Aspergillus</taxon>
        <taxon>Aspergillus subgen. Circumdati</taxon>
    </lineage>
</organism>
<dbReference type="GO" id="GO:0010181">
    <property type="term" value="F:FMN binding"/>
    <property type="evidence" value="ECO:0007669"/>
    <property type="project" value="InterPro"/>
</dbReference>
<dbReference type="PANTHER" id="PTHR22893:SF91">
    <property type="entry name" value="NADPH DEHYDROGENASE 2-RELATED"/>
    <property type="match status" value="1"/>
</dbReference>
<dbReference type="Gene3D" id="3.20.20.70">
    <property type="entry name" value="Aldolase class I"/>
    <property type="match status" value="1"/>
</dbReference>
<dbReference type="FunFam" id="3.20.20.70:FF:000138">
    <property type="entry name" value="NADPH dehydrogenase 1"/>
    <property type="match status" value="1"/>
</dbReference>
<dbReference type="PANTHER" id="PTHR22893">
    <property type="entry name" value="NADH OXIDOREDUCTASE-RELATED"/>
    <property type="match status" value="1"/>
</dbReference>
<dbReference type="CDD" id="cd02933">
    <property type="entry name" value="OYE_like_FMN"/>
    <property type="match status" value="1"/>
</dbReference>
<name>A0A0L1INQ5_ASPN3</name>
<dbReference type="InterPro" id="IPR045247">
    <property type="entry name" value="Oye-like"/>
</dbReference>
<gene>
    <name evidence="3" type="ORF">ANOM_010676</name>
</gene>
<evidence type="ECO:0000259" key="2">
    <source>
        <dbReference type="Pfam" id="PF00724"/>
    </source>
</evidence>
<dbReference type="AlphaFoldDB" id="A0A0L1INQ5"/>
<evidence type="ECO:0000256" key="1">
    <source>
        <dbReference type="ARBA" id="ARBA00022857"/>
    </source>
</evidence>
<evidence type="ECO:0000313" key="4">
    <source>
        <dbReference type="Proteomes" id="UP000037505"/>
    </source>
</evidence>
<dbReference type="OrthoDB" id="276546at2759"/>
<comment type="caution">
    <text evidence="3">The sequence shown here is derived from an EMBL/GenBank/DDBJ whole genome shotgun (WGS) entry which is preliminary data.</text>
</comment>
<dbReference type="InterPro" id="IPR001155">
    <property type="entry name" value="OxRdtase_FMN_N"/>
</dbReference>
<dbReference type="GeneID" id="26812480"/>
<keyword evidence="4" id="KW-1185">Reference proteome</keyword>
<dbReference type="RefSeq" id="XP_015402090.1">
    <property type="nucleotide sequence ID" value="XM_015555932.1"/>
</dbReference>
<accession>A0A0L1INQ5</accession>
<dbReference type="GO" id="GO:0003959">
    <property type="term" value="F:NADPH dehydrogenase activity"/>
    <property type="evidence" value="ECO:0007669"/>
    <property type="project" value="TreeGrafter"/>
</dbReference>
<keyword evidence="1" id="KW-0521">NADP</keyword>
<proteinExistence type="predicted"/>
<protein>
    <recommendedName>
        <fullName evidence="2">NADH:flavin oxidoreductase/NADH oxidase N-terminal domain-containing protein</fullName>
    </recommendedName>
</protein>
<evidence type="ECO:0000313" key="3">
    <source>
        <dbReference type="EMBL" id="KNG81167.1"/>
    </source>
</evidence>
<feature type="domain" description="NADH:flavin oxidoreductase/NADH oxidase N-terminal" evidence="2">
    <location>
        <begin position="3"/>
        <end position="332"/>
    </location>
</feature>
<dbReference type="InterPro" id="IPR013785">
    <property type="entry name" value="Aldolase_TIM"/>
</dbReference>
<dbReference type="SUPFAM" id="SSF51395">
    <property type="entry name" value="FMN-linked oxidoreductases"/>
    <property type="match status" value="1"/>
</dbReference>